<dbReference type="PRINTS" id="PR00411">
    <property type="entry name" value="PNDRDTASEI"/>
</dbReference>
<evidence type="ECO:0000256" key="1">
    <source>
        <dbReference type="ARBA" id="ARBA00001974"/>
    </source>
</evidence>
<name>A0A2Y9AZ08_9RHOB</name>
<evidence type="ECO:0000313" key="9">
    <source>
        <dbReference type="EMBL" id="SSA49520.1"/>
    </source>
</evidence>
<dbReference type="Proteomes" id="UP000245839">
    <property type="component" value="Unassembled WGS sequence"/>
</dbReference>
<dbReference type="RefSeq" id="WP_109565521.1">
    <property type="nucleotide sequence ID" value="NZ_QGDJ01000010.1"/>
</dbReference>
<keyword evidence="3" id="KW-0285">Flavoprotein</keyword>
<dbReference type="EMBL" id="UETC01000010">
    <property type="protein sequence ID" value="SSA49520.1"/>
    <property type="molecule type" value="Genomic_DNA"/>
</dbReference>
<comment type="similarity">
    <text evidence="2">Belongs to the FAD-binding monooxygenase family.</text>
</comment>
<dbReference type="Gene3D" id="3.50.50.60">
    <property type="entry name" value="FAD/NAD(P)-binding domain"/>
    <property type="match status" value="1"/>
</dbReference>
<protein>
    <submittedName>
        <fullName evidence="8">Cation diffusion facilitator CzcD-associated flavoprotein CzcO</fullName>
    </submittedName>
    <submittedName>
        <fullName evidence="9">Predicted flavoprotein CzcO associated with the cation diffusion facilitator CzcD</fullName>
    </submittedName>
</protein>
<evidence type="ECO:0000313" key="11">
    <source>
        <dbReference type="Proteomes" id="UP000251571"/>
    </source>
</evidence>
<reference evidence="8 10" key="2">
    <citation type="submission" date="2018-03" db="EMBL/GenBank/DDBJ databases">
        <title>Genomic Encyclopedia of Archaeal and Bacterial Type Strains, Phase II (KMG-II): from individual species to whole genera.</title>
        <authorList>
            <person name="Goeker M."/>
        </authorList>
    </citation>
    <scope>NUCLEOTIDE SEQUENCE [LARGE SCALE GENOMIC DNA]</scope>
    <source>
        <strain evidence="8 10">DSM 25227</strain>
    </source>
</reference>
<keyword evidence="4" id="KW-0274">FAD</keyword>
<keyword evidence="10" id="KW-1185">Reference proteome</keyword>
<evidence type="ECO:0000313" key="8">
    <source>
        <dbReference type="EMBL" id="PWJ15827.1"/>
    </source>
</evidence>
<evidence type="ECO:0000256" key="7">
    <source>
        <dbReference type="ARBA" id="ARBA00023033"/>
    </source>
</evidence>
<evidence type="ECO:0000256" key="5">
    <source>
        <dbReference type="ARBA" id="ARBA00022857"/>
    </source>
</evidence>
<dbReference type="FunFam" id="3.50.50.60:FF:000228">
    <property type="entry name" value="FAD-containing monooxygenase EthA"/>
    <property type="match status" value="1"/>
</dbReference>
<dbReference type="Pfam" id="PF00743">
    <property type="entry name" value="FMO-like"/>
    <property type="match status" value="1"/>
</dbReference>
<dbReference type="Pfam" id="PF13450">
    <property type="entry name" value="NAD_binding_8"/>
    <property type="match status" value="1"/>
</dbReference>
<keyword evidence="7" id="KW-0503">Monooxygenase</keyword>
<dbReference type="PANTHER" id="PTHR43872">
    <property type="entry name" value="MONOOXYGENASE, PUTATIVE (AFU_ORTHOLOGUE AFUA_8G02570)-RELATED"/>
    <property type="match status" value="1"/>
</dbReference>
<evidence type="ECO:0000256" key="2">
    <source>
        <dbReference type="ARBA" id="ARBA00010139"/>
    </source>
</evidence>
<evidence type="ECO:0000256" key="6">
    <source>
        <dbReference type="ARBA" id="ARBA00023002"/>
    </source>
</evidence>
<organism evidence="9 11">
    <name type="scientific">Jannaschia seohaensis</name>
    <dbReference type="NCBI Taxonomy" id="475081"/>
    <lineage>
        <taxon>Bacteria</taxon>
        <taxon>Pseudomonadati</taxon>
        <taxon>Pseudomonadota</taxon>
        <taxon>Alphaproteobacteria</taxon>
        <taxon>Rhodobacterales</taxon>
        <taxon>Roseobacteraceae</taxon>
        <taxon>Jannaschia</taxon>
    </lineage>
</organism>
<dbReference type="Proteomes" id="UP000251571">
    <property type="component" value="Unassembled WGS sequence"/>
</dbReference>
<reference evidence="9 11" key="1">
    <citation type="submission" date="2016-10" db="EMBL/GenBank/DDBJ databases">
        <authorList>
            <person name="Cai Z."/>
        </authorList>
    </citation>
    <scope>NUCLEOTIDE SEQUENCE [LARGE SCALE GENOMIC DNA]</scope>
    <source>
        <strain evidence="9 11">DSM 25227</strain>
    </source>
</reference>
<evidence type="ECO:0000313" key="10">
    <source>
        <dbReference type="Proteomes" id="UP000245839"/>
    </source>
</evidence>
<proteinExistence type="inferred from homology"/>
<evidence type="ECO:0000256" key="4">
    <source>
        <dbReference type="ARBA" id="ARBA00022827"/>
    </source>
</evidence>
<dbReference type="AlphaFoldDB" id="A0A2Y9AZ08"/>
<comment type="cofactor">
    <cofactor evidence="1">
        <name>FAD</name>
        <dbReference type="ChEBI" id="CHEBI:57692"/>
    </cofactor>
</comment>
<sequence>MTKTDLDVVIVGAGISGIDAAYHLRQRHPDRSLAILEQQDNFGGTWHTHRYPGARSDSDLYTFGFGWKPWTGTPIATAEEIRAYLDEALSENDLHRHIRYRHRVLSADWEGDHWRVRVQGPEGPVAPITCRFLWMCQGYYRHEAGYVPDFAGKGDFDGLLVHPQTWPKDLDYSGKRVVVIGSGATAATLVPAMAGTAAHVTMLQRSPTYFYPRPKVSPLEALLAPLGLPPEWTHEILRRRYLLESGVTARRAREEPEALRADLLAGARAYLGEDFPIDPHFTPRYAPWRQRIAVVPDGDLFAAIARGEASVVTDEIERFTPTGIALASGGALEADIIVTATGFNLSMMGGIPFTVDGDPVDWPQTWAHRGIMYSGVPNLAWVFGYLRSSWTLRADMISDFVCRLLAHMDASGSTVVTPQLRPEDADMPPLPFIDPENFNAGYIVRQAHILPKQGDRAPWIFSQDYYREREEIPCADLEDGTLIYGRRTGPAAVA</sequence>
<dbReference type="GO" id="GO:0050660">
    <property type="term" value="F:flavin adenine dinucleotide binding"/>
    <property type="evidence" value="ECO:0007669"/>
    <property type="project" value="InterPro"/>
</dbReference>
<evidence type="ECO:0000256" key="3">
    <source>
        <dbReference type="ARBA" id="ARBA00022630"/>
    </source>
</evidence>
<dbReference type="GO" id="GO:0004499">
    <property type="term" value="F:N,N-dimethylaniline monooxygenase activity"/>
    <property type="evidence" value="ECO:0007669"/>
    <property type="project" value="InterPro"/>
</dbReference>
<dbReference type="InterPro" id="IPR036188">
    <property type="entry name" value="FAD/NAD-bd_sf"/>
</dbReference>
<dbReference type="OrthoDB" id="312624at2"/>
<dbReference type="GO" id="GO:0050661">
    <property type="term" value="F:NADP binding"/>
    <property type="evidence" value="ECO:0007669"/>
    <property type="project" value="InterPro"/>
</dbReference>
<dbReference type="PANTHER" id="PTHR43872:SF1">
    <property type="entry name" value="MONOOXYGENASE, PUTATIVE (AFU_ORTHOLOGUE AFUA_8G02570)-RELATED"/>
    <property type="match status" value="1"/>
</dbReference>
<dbReference type="InterPro" id="IPR020946">
    <property type="entry name" value="Flavin_mOase-like"/>
</dbReference>
<accession>A0A2Y9AZ08</accession>
<gene>
    <name evidence="8" type="ORF">BCF38_11047</name>
    <name evidence="9" type="ORF">SAMN05421539_11047</name>
</gene>
<keyword evidence="5" id="KW-0521">NADP</keyword>
<dbReference type="InterPro" id="IPR051820">
    <property type="entry name" value="FAD-binding_MO"/>
</dbReference>
<keyword evidence="6" id="KW-0560">Oxidoreductase</keyword>
<dbReference type="SUPFAM" id="SSF51905">
    <property type="entry name" value="FAD/NAD(P)-binding domain"/>
    <property type="match status" value="1"/>
</dbReference>
<dbReference type="EMBL" id="QGDJ01000010">
    <property type="protein sequence ID" value="PWJ15827.1"/>
    <property type="molecule type" value="Genomic_DNA"/>
</dbReference>